<dbReference type="InterPro" id="IPR016162">
    <property type="entry name" value="Ald_DH_N"/>
</dbReference>
<feature type="domain" description="Aldehyde dehydrogenase" evidence="3">
    <location>
        <begin position="38"/>
        <end position="134"/>
    </location>
</feature>
<dbReference type="Gene3D" id="3.40.309.10">
    <property type="entry name" value="Aldehyde Dehydrogenase, Chain A, domain 2"/>
    <property type="match status" value="1"/>
</dbReference>
<feature type="region of interest" description="Disordered" evidence="2">
    <location>
        <begin position="152"/>
        <end position="176"/>
    </location>
</feature>
<name>A0A7W6DF96_9SPHN</name>
<dbReference type="Proteomes" id="UP000552757">
    <property type="component" value="Unassembled WGS sequence"/>
</dbReference>
<protein>
    <submittedName>
        <fullName evidence="4">Acyl-CoA reductase-like NAD-dependent aldehyde dehydrogenase</fullName>
    </submittedName>
</protein>
<organism evidence="4 5">
    <name type="scientific">Sphingobium fontiphilum</name>
    <dbReference type="NCBI Taxonomy" id="944425"/>
    <lineage>
        <taxon>Bacteria</taxon>
        <taxon>Pseudomonadati</taxon>
        <taxon>Pseudomonadota</taxon>
        <taxon>Alphaproteobacteria</taxon>
        <taxon>Sphingomonadales</taxon>
        <taxon>Sphingomonadaceae</taxon>
        <taxon>Sphingobium</taxon>
    </lineage>
</organism>
<dbReference type="InterPro" id="IPR015590">
    <property type="entry name" value="Aldehyde_DH_dom"/>
</dbReference>
<keyword evidence="1" id="KW-0560">Oxidoreductase</keyword>
<dbReference type="PANTHER" id="PTHR43217">
    <property type="entry name" value="SUCCINATE SEMIALDEHYDE DEHYDROGENASE [NAD(P)+] SAD"/>
    <property type="match status" value="1"/>
</dbReference>
<reference evidence="4 5" key="1">
    <citation type="submission" date="2020-08" db="EMBL/GenBank/DDBJ databases">
        <title>Genomic Encyclopedia of Type Strains, Phase IV (KMG-IV): sequencing the most valuable type-strain genomes for metagenomic binning, comparative biology and taxonomic classification.</title>
        <authorList>
            <person name="Goeker M."/>
        </authorList>
    </citation>
    <scope>NUCLEOTIDE SEQUENCE [LARGE SCALE GENOMIC DNA]</scope>
    <source>
        <strain evidence="4 5">DSM 29348</strain>
    </source>
</reference>
<comment type="caution">
    <text evidence="4">The sequence shown here is derived from an EMBL/GenBank/DDBJ whole genome shotgun (WGS) entry which is preliminary data.</text>
</comment>
<feature type="compositionally biased region" description="Low complexity" evidence="2">
    <location>
        <begin position="154"/>
        <end position="164"/>
    </location>
</feature>
<dbReference type="PANTHER" id="PTHR43217:SF1">
    <property type="entry name" value="SUCCINATE SEMIALDEHYDE DEHYDROGENASE [NAD(P)+] SAD"/>
    <property type="match status" value="1"/>
</dbReference>
<evidence type="ECO:0000313" key="5">
    <source>
        <dbReference type="Proteomes" id="UP000552757"/>
    </source>
</evidence>
<dbReference type="Pfam" id="PF00171">
    <property type="entry name" value="Aldedh"/>
    <property type="match status" value="1"/>
</dbReference>
<evidence type="ECO:0000256" key="1">
    <source>
        <dbReference type="ARBA" id="ARBA00023002"/>
    </source>
</evidence>
<accession>A0A7W6DF96</accession>
<dbReference type="Gene3D" id="3.40.605.10">
    <property type="entry name" value="Aldehyde Dehydrogenase, Chain A, domain 1"/>
    <property type="match status" value="1"/>
</dbReference>
<dbReference type="InterPro" id="IPR016161">
    <property type="entry name" value="Ald_DH/histidinol_DH"/>
</dbReference>
<dbReference type="InterPro" id="IPR016163">
    <property type="entry name" value="Ald_DH_C"/>
</dbReference>
<dbReference type="EMBL" id="JACIEB010000004">
    <property type="protein sequence ID" value="MBB3982210.1"/>
    <property type="molecule type" value="Genomic_DNA"/>
</dbReference>
<keyword evidence="5" id="KW-1185">Reference proteome</keyword>
<proteinExistence type="predicted"/>
<dbReference type="AlphaFoldDB" id="A0A7W6DF96"/>
<evidence type="ECO:0000256" key="2">
    <source>
        <dbReference type="SAM" id="MobiDB-lite"/>
    </source>
</evidence>
<gene>
    <name evidence="4" type="ORF">GGR44_001873</name>
</gene>
<evidence type="ECO:0000313" key="4">
    <source>
        <dbReference type="EMBL" id="MBB3982210.1"/>
    </source>
</evidence>
<sequence>MIDNRTADGLTESFVHLLSSGVWPIENMVRLRDDLPVLPPAIIDVTGVADRPDVELFGPLPQVIKLPDLDEAIAEANATRFGLSASLIGCGSRECNRFGANIRAGVVNWKRPTNSASSGAPFGGIGLSGNRRPNAYCTADYRAYPLASTEMERPAPASRSACAATDGPAPRQSAAL</sequence>
<evidence type="ECO:0000259" key="3">
    <source>
        <dbReference type="Pfam" id="PF00171"/>
    </source>
</evidence>
<dbReference type="InterPro" id="IPR047110">
    <property type="entry name" value="GABD/Sad-like"/>
</dbReference>
<dbReference type="GO" id="GO:0004777">
    <property type="term" value="F:succinate-semialdehyde dehydrogenase (NAD+) activity"/>
    <property type="evidence" value="ECO:0007669"/>
    <property type="project" value="TreeGrafter"/>
</dbReference>
<dbReference type="SUPFAM" id="SSF53720">
    <property type="entry name" value="ALDH-like"/>
    <property type="match status" value="1"/>
</dbReference>